<name>A0A418WHC9_9PROT</name>
<evidence type="ECO:0000259" key="3">
    <source>
        <dbReference type="Pfam" id="PF02581"/>
    </source>
</evidence>
<reference evidence="4 5" key="1">
    <citation type="submission" date="2018-09" db="EMBL/GenBank/DDBJ databases">
        <authorList>
            <person name="Zhu H."/>
        </authorList>
    </citation>
    <scope>NUCLEOTIDE SEQUENCE [LARGE SCALE GENOMIC DNA]</scope>
    <source>
        <strain evidence="4 5">K1W22B-8</strain>
    </source>
</reference>
<accession>A0A418WHC9</accession>
<dbReference type="OrthoDB" id="8446047at2"/>
<gene>
    <name evidence="4" type="ORF">D3874_22705</name>
</gene>
<dbReference type="AlphaFoldDB" id="A0A418WHC9"/>
<feature type="domain" description="Thiamine phosphate synthase/TenI" evidence="3">
    <location>
        <begin position="49"/>
        <end position="194"/>
    </location>
</feature>
<organism evidence="4 5">
    <name type="scientific">Oleomonas cavernae</name>
    <dbReference type="NCBI Taxonomy" id="2320859"/>
    <lineage>
        <taxon>Bacteria</taxon>
        <taxon>Pseudomonadati</taxon>
        <taxon>Pseudomonadota</taxon>
        <taxon>Alphaproteobacteria</taxon>
        <taxon>Acetobacterales</taxon>
        <taxon>Acetobacteraceae</taxon>
        <taxon>Oleomonas</taxon>
    </lineage>
</organism>
<comment type="caution">
    <text evidence="4">The sequence shown here is derived from an EMBL/GenBank/DDBJ whole genome shotgun (WGS) entry which is preliminary data.</text>
</comment>
<dbReference type="RefSeq" id="WP_119781289.1">
    <property type="nucleotide sequence ID" value="NZ_QYUK01000011.1"/>
</dbReference>
<dbReference type="CDD" id="cd00564">
    <property type="entry name" value="TMP_TenI"/>
    <property type="match status" value="1"/>
</dbReference>
<proteinExistence type="predicted"/>
<dbReference type="Proteomes" id="UP000284605">
    <property type="component" value="Unassembled WGS sequence"/>
</dbReference>
<dbReference type="EMBL" id="QYUK01000011">
    <property type="protein sequence ID" value="RJF89434.1"/>
    <property type="molecule type" value="Genomic_DNA"/>
</dbReference>
<dbReference type="PANTHER" id="PTHR20857:SF15">
    <property type="entry name" value="THIAMINE-PHOSPHATE SYNTHASE"/>
    <property type="match status" value="1"/>
</dbReference>
<evidence type="ECO:0000256" key="2">
    <source>
        <dbReference type="ARBA" id="ARBA00022977"/>
    </source>
</evidence>
<protein>
    <submittedName>
        <fullName evidence="4">Thiamine phosphate synthase</fullName>
    </submittedName>
</protein>
<dbReference type="InterPro" id="IPR036206">
    <property type="entry name" value="ThiamineP_synth_sf"/>
</dbReference>
<dbReference type="Gene3D" id="3.20.20.70">
    <property type="entry name" value="Aldolase class I"/>
    <property type="match status" value="1"/>
</dbReference>
<evidence type="ECO:0000313" key="5">
    <source>
        <dbReference type="Proteomes" id="UP000284605"/>
    </source>
</evidence>
<dbReference type="GO" id="GO:0004789">
    <property type="term" value="F:thiamine-phosphate diphosphorylase activity"/>
    <property type="evidence" value="ECO:0007669"/>
    <property type="project" value="TreeGrafter"/>
</dbReference>
<dbReference type="Pfam" id="PF02581">
    <property type="entry name" value="TMP-TENI"/>
    <property type="match status" value="1"/>
</dbReference>
<comment type="pathway">
    <text evidence="1">Cofactor biosynthesis; thiamine diphosphate biosynthesis.</text>
</comment>
<dbReference type="PANTHER" id="PTHR20857">
    <property type="entry name" value="THIAMINE-PHOSPHATE PYROPHOSPHORYLASE"/>
    <property type="match status" value="1"/>
</dbReference>
<sequence length="198" mass="20360">MTLGTLTTAARRLNARHPARGLLPPLALLTDRTRLPDPVAAAGRLPRGSLIILRDGDLAAAERLVLARTLAAVARRRGLRLLVSGDLGLARRVGAAGVHWPERQLPARVRGFATAAAHSLAALHRARRAGVAAAFLSPVLPTLSHPGAPCLGVVRFAGLARQAGLPVYALGGIDARTAQRLYGSGAAGIGAIGAFGSL</sequence>
<dbReference type="InterPro" id="IPR022998">
    <property type="entry name" value="ThiamineP_synth_TenI"/>
</dbReference>
<dbReference type="GO" id="GO:0005737">
    <property type="term" value="C:cytoplasm"/>
    <property type="evidence" value="ECO:0007669"/>
    <property type="project" value="TreeGrafter"/>
</dbReference>
<evidence type="ECO:0000313" key="4">
    <source>
        <dbReference type="EMBL" id="RJF89434.1"/>
    </source>
</evidence>
<keyword evidence="5" id="KW-1185">Reference proteome</keyword>
<dbReference type="InterPro" id="IPR013785">
    <property type="entry name" value="Aldolase_TIM"/>
</dbReference>
<keyword evidence="2" id="KW-0784">Thiamine biosynthesis</keyword>
<dbReference type="GO" id="GO:0009228">
    <property type="term" value="P:thiamine biosynthetic process"/>
    <property type="evidence" value="ECO:0007669"/>
    <property type="project" value="UniProtKB-KW"/>
</dbReference>
<dbReference type="SUPFAM" id="SSF51391">
    <property type="entry name" value="Thiamin phosphate synthase"/>
    <property type="match status" value="1"/>
</dbReference>
<evidence type="ECO:0000256" key="1">
    <source>
        <dbReference type="ARBA" id="ARBA00004948"/>
    </source>
</evidence>